<name>A0A516GWR2_9PROT</name>
<dbReference type="RefSeq" id="WP_144066962.1">
    <property type="nucleotide sequence ID" value="NZ_CP041636.1"/>
</dbReference>
<proteinExistence type="predicted"/>
<evidence type="ECO:0000313" key="2">
    <source>
        <dbReference type="EMBL" id="QDO95981.1"/>
    </source>
</evidence>
<keyword evidence="1" id="KW-0175">Coiled coil</keyword>
<feature type="coiled-coil region" evidence="1">
    <location>
        <begin position="11"/>
        <end position="81"/>
    </location>
</feature>
<dbReference type="KEGG" id="fer:FNB15_01230"/>
<evidence type="ECO:0000313" key="3">
    <source>
        <dbReference type="Proteomes" id="UP000317496"/>
    </source>
</evidence>
<keyword evidence="3" id="KW-1185">Reference proteome</keyword>
<evidence type="ECO:0000256" key="1">
    <source>
        <dbReference type="SAM" id="Coils"/>
    </source>
</evidence>
<dbReference type="AlphaFoldDB" id="A0A516GWR2"/>
<dbReference type="Proteomes" id="UP000317496">
    <property type="component" value="Chromosome"/>
</dbReference>
<gene>
    <name evidence="2" type="ORF">FNB15_01230</name>
</gene>
<dbReference type="EMBL" id="CP041636">
    <property type="protein sequence ID" value="QDO95981.1"/>
    <property type="molecule type" value="Genomic_DNA"/>
</dbReference>
<accession>A0A516GWR2</accession>
<organism evidence="2 3">
    <name type="scientific">Ferrovibrio terrae</name>
    <dbReference type="NCBI Taxonomy" id="2594003"/>
    <lineage>
        <taxon>Bacteria</taxon>
        <taxon>Pseudomonadati</taxon>
        <taxon>Pseudomonadota</taxon>
        <taxon>Alphaproteobacteria</taxon>
        <taxon>Rhodospirillales</taxon>
        <taxon>Rhodospirillaceae</taxon>
        <taxon>Ferrovibrio</taxon>
    </lineage>
</organism>
<reference evidence="2 3" key="1">
    <citation type="submission" date="2019-07" db="EMBL/GenBank/DDBJ databases">
        <title>Genome sequencing for Ferrovibrio sp. K5.</title>
        <authorList>
            <person name="Park S.-J."/>
        </authorList>
    </citation>
    <scope>NUCLEOTIDE SEQUENCE [LARGE SCALE GENOMIC DNA]</scope>
    <source>
        <strain evidence="2 3">K5</strain>
    </source>
</reference>
<sequence length="179" mass="20583">MTKIAGKSYRKAEIETLLDALKRQTKRARAKAEDAIQRIGHATYEPYYEYRESLTEIEGVLVLIEDRMENAEKQAAVQLQEYHSQLIVDLLRMKIDVVLRVFPALENAEVLPVGTQKVFLATIWELHETVERIDREKIQGVLDDDARKRLTVAETILREVSDRAPRLMELAAENHARSG</sequence>
<protein>
    <submittedName>
        <fullName evidence="2">Uncharacterized protein</fullName>
    </submittedName>
</protein>